<feature type="domain" description="Actin interacting protein 3-like C-terminal" evidence="4">
    <location>
        <begin position="573"/>
        <end position="831"/>
    </location>
</feature>
<feature type="region of interest" description="Disordered" evidence="3">
    <location>
        <begin position="21"/>
        <end position="102"/>
    </location>
</feature>
<evidence type="ECO:0000256" key="1">
    <source>
        <dbReference type="ARBA" id="ARBA00023054"/>
    </source>
</evidence>
<accession>A0A3S1B255</accession>
<feature type="region of interest" description="Disordered" evidence="3">
    <location>
        <begin position="847"/>
        <end position="888"/>
    </location>
</feature>
<feature type="compositionally biased region" description="Gly residues" evidence="3">
    <location>
        <begin position="55"/>
        <end position="65"/>
    </location>
</feature>
<feature type="compositionally biased region" description="Low complexity" evidence="3">
    <location>
        <begin position="1091"/>
        <end position="1110"/>
    </location>
</feature>
<feature type="compositionally biased region" description="Basic and acidic residues" evidence="3">
    <location>
        <begin position="83"/>
        <end position="95"/>
    </location>
</feature>
<feature type="region of interest" description="Disordered" evidence="3">
    <location>
        <begin position="1398"/>
        <end position="1523"/>
    </location>
</feature>
<name>A0A3S1B255_ELYCH</name>
<dbReference type="EMBL" id="RQTK01000968">
    <property type="protein sequence ID" value="RUS73183.1"/>
    <property type="molecule type" value="Genomic_DNA"/>
</dbReference>
<feature type="compositionally biased region" description="Low complexity" evidence="3">
    <location>
        <begin position="1472"/>
        <end position="1489"/>
    </location>
</feature>
<proteinExistence type="predicted"/>
<keyword evidence="1 2" id="KW-0175">Coiled coil</keyword>
<dbReference type="GO" id="GO:0005737">
    <property type="term" value="C:cytoplasm"/>
    <property type="evidence" value="ECO:0007669"/>
    <property type="project" value="TreeGrafter"/>
</dbReference>
<feature type="coiled-coil region" evidence="2">
    <location>
        <begin position="587"/>
        <end position="625"/>
    </location>
</feature>
<feature type="compositionally biased region" description="Polar residues" evidence="3">
    <location>
        <begin position="1400"/>
        <end position="1410"/>
    </location>
</feature>
<feature type="region of interest" description="Disordered" evidence="3">
    <location>
        <begin position="935"/>
        <end position="959"/>
    </location>
</feature>
<dbReference type="PANTHER" id="PTHR22741:SF10">
    <property type="entry name" value="COILED-COIL DOMAIN-CONTAINING PROTEIN CG32809"/>
    <property type="match status" value="1"/>
</dbReference>
<feature type="domain" description="Actin interacting protein 3-like C-terminal" evidence="4">
    <location>
        <begin position="156"/>
        <end position="236"/>
    </location>
</feature>
<evidence type="ECO:0000256" key="3">
    <source>
        <dbReference type="SAM" id="MobiDB-lite"/>
    </source>
</evidence>
<reference evidence="5 6" key="1">
    <citation type="submission" date="2019-01" db="EMBL/GenBank/DDBJ databases">
        <title>A draft genome assembly of the solar-powered sea slug Elysia chlorotica.</title>
        <authorList>
            <person name="Cai H."/>
            <person name="Li Q."/>
            <person name="Fang X."/>
            <person name="Li J."/>
            <person name="Curtis N.E."/>
            <person name="Altenburger A."/>
            <person name="Shibata T."/>
            <person name="Feng M."/>
            <person name="Maeda T."/>
            <person name="Schwartz J.A."/>
            <person name="Shigenobu S."/>
            <person name="Lundholm N."/>
            <person name="Nishiyama T."/>
            <person name="Yang H."/>
            <person name="Hasebe M."/>
            <person name="Li S."/>
            <person name="Pierce S.K."/>
            <person name="Wang J."/>
        </authorList>
    </citation>
    <scope>NUCLEOTIDE SEQUENCE [LARGE SCALE GENOMIC DNA]</scope>
    <source>
        <strain evidence="5">EC2010</strain>
        <tissue evidence="5">Whole organism of an adult</tissue>
    </source>
</reference>
<feature type="region of interest" description="Disordered" evidence="3">
    <location>
        <begin position="1166"/>
        <end position="1380"/>
    </location>
</feature>
<keyword evidence="6" id="KW-1185">Reference proteome</keyword>
<sequence length="1523" mass="162629">MIPRRHTVGTHHGAVAAAVSAAENRADPKTDQKREAFMQLLAQRYPQYADRIQGTGTGTGTGTGSPGDRTASSSSASPSPQPEADRPARSRDVQRRRTAVVSYDPVQAAQTLEYDDLGTMSDLELPSFQRGGFMRTSLPIVRSASTSLERPLGLVFLVCGDQTKKSLLPNEITTLDTVRALFVRAFPDLTLEMLESPRRKIYILDPATNIYFQLEDLAEIKDRSVLKLHETDSLEPQRVKERQEVRGRTVQMAPHRPQGRQQQPIYEVPGGPDVFTKSRSLPPQHPGHPNPYQQDQWDPNGRRSRSRTPEPVERPRSLSAGASTRQRVSHSPDRMATPSGTLNPIPENRQFLPQPGYRRDHPMPPPSAPPPLPRYYDNEDPYGVVGAPGNGVGGHYSLPAQPVLYDSAGVAYHDGYAQQQQTYVARSTRAPPMAHAQRAVAPGPDMRDGPRSGSTRQSPGYSPSPSDPGGKIYQQRPHQHERSDDASRNRIEKMEQQLATLTAWVHLQKAEEAGGMGPRRDVPPPPKGMGSLPSTASGSSETFPGSTSSSTSDVTLSHGNPALMRISSASSVSRSDTSTPVPTMNSGLEAKARLAELRSDLQVLRRQQQLNIEAIREEISSAMNKIHKVINSVPGAESKVMVHKRTQVTISKGSYLSDKKQVDKELSDLEASVEEQRNDVLSRRCRVNIVDVEGMALLLSNITKSLADLKARFPDVQSQMKEVMDAEMRVVVSEEKFLKSEPSEIERSLKRCKNLTQTLYTLKRLASAQDLQPPHIPSIAQAGPEETELTDQKHAVLESIKAMIPDHQQRLEQMEATEASRERKKKISTQQEALKFGKSLEMASKQLRPAHSSNAPNEEVNLVSSGKSNPISQEKNDRTAKPPVAAKPDLLHSTPAAALPYTSTSTSQPSSPSSSSSCAQSVPTTAASLSSKPIFSGALTTTPNSTSRVGEKPTATVSAMTPHVSDSIITTAANSLKNNAAVPSSSSSSSTSGTSIVSNKQHCINNNITGGTGAVTQTVYRVQTPVSQQADADVNTYQVCGPVNPVIPSSIPEATSHSSLYGSPPGAVLDMAVQDSFEKPRSAVNGVSPCKPCLSSSSPPMSPSNSNLSSQVARKPSVSFAETTSTIPSSPSLNSPPGPPVSANDSTDVALRKKADLTTQKQAARSAFFSSLNTPPVTPTSPSDRSSAILDPGPVLSPSSPGVVGKSTPGSTINLVLAGSASPKSTSHPGTFTISPPADIIMPSGPFPSQSSEQPKKFFIASSPSPKKSPTLIPPRQSSLDSQLPPEGTAPLASVDTSSSSSESDYSGAKPKKVPPPPPPRRGSRPTSFSGMPCSSNNSSPIHNSGEMPRFVGGILGQHRLSGGPLSSTPKSGNYQDKPAPSIFEKDIACGIYANMNRPDLQNQKSTPHQIMNKAGAEKSNGGLSQYPVASEPERKASNGGVARNFEQQSPPIPPPPSATLNSTNREERGSSSESTSSSSSTSMGSQQSVVNVVRAQSMHCSPSAAGGKGGQRPAPAPPKRQS</sequence>
<feature type="compositionally biased region" description="Pro residues" evidence="3">
    <location>
        <begin position="363"/>
        <end position="373"/>
    </location>
</feature>
<dbReference type="InterPro" id="IPR022782">
    <property type="entry name" value="AIP3-like_C"/>
</dbReference>
<feature type="compositionally biased region" description="Low complexity" evidence="3">
    <location>
        <begin position="537"/>
        <end position="559"/>
    </location>
</feature>
<feature type="compositionally biased region" description="Basic and acidic residues" evidence="3">
    <location>
        <begin position="24"/>
        <end position="36"/>
    </location>
</feature>
<feature type="compositionally biased region" description="Basic and acidic residues" evidence="3">
    <location>
        <begin position="307"/>
        <end position="316"/>
    </location>
</feature>
<feature type="compositionally biased region" description="Low complexity" evidence="3">
    <location>
        <begin position="1192"/>
        <end position="1211"/>
    </location>
</feature>
<dbReference type="Gene3D" id="1.20.58.1540">
    <property type="entry name" value="Actin interacting protein 3, C-terminal domain"/>
    <property type="match status" value="1"/>
</dbReference>
<feature type="compositionally biased region" description="Basic and acidic residues" evidence="3">
    <location>
        <begin position="478"/>
        <end position="487"/>
    </location>
</feature>
<feature type="compositionally biased region" description="Polar residues" evidence="3">
    <location>
        <begin position="1327"/>
        <end position="1343"/>
    </location>
</feature>
<feature type="compositionally biased region" description="Polar residues" evidence="3">
    <location>
        <begin position="1166"/>
        <end position="1186"/>
    </location>
</feature>
<dbReference type="OrthoDB" id="6022652at2759"/>
<feature type="compositionally biased region" description="Low complexity" evidence="3">
    <location>
        <begin position="458"/>
        <end position="470"/>
    </location>
</feature>
<protein>
    <recommendedName>
        <fullName evidence="4">Actin interacting protein 3-like C-terminal domain-containing protein</fullName>
    </recommendedName>
</protein>
<evidence type="ECO:0000259" key="4">
    <source>
        <dbReference type="Pfam" id="PF03915"/>
    </source>
</evidence>
<comment type="caution">
    <text evidence="5">The sequence shown here is derived from an EMBL/GenBank/DDBJ whole genome shotgun (WGS) entry which is preliminary data.</text>
</comment>
<feature type="compositionally biased region" description="Low complexity" evidence="3">
    <location>
        <begin position="567"/>
        <end position="578"/>
    </location>
</feature>
<feature type="region of interest" description="Disordered" evidence="3">
    <location>
        <begin position="809"/>
        <end position="833"/>
    </location>
</feature>
<feature type="region of interest" description="Disordered" evidence="3">
    <location>
        <begin position="511"/>
        <end position="587"/>
    </location>
</feature>
<gene>
    <name evidence="5" type="ORF">EGW08_019057</name>
</gene>
<dbReference type="Proteomes" id="UP000271974">
    <property type="component" value="Unassembled WGS sequence"/>
</dbReference>
<dbReference type="InterPro" id="IPR051825">
    <property type="entry name" value="SRCIN1"/>
</dbReference>
<feature type="region of interest" description="Disordered" evidence="3">
    <location>
        <begin position="1091"/>
        <end position="1148"/>
    </location>
</feature>
<feature type="region of interest" description="Disordered" evidence="3">
    <location>
        <begin position="422"/>
        <end position="487"/>
    </location>
</feature>
<feature type="region of interest" description="Disordered" evidence="3">
    <location>
        <begin position="237"/>
        <end position="381"/>
    </location>
</feature>
<evidence type="ECO:0000313" key="6">
    <source>
        <dbReference type="Proteomes" id="UP000271974"/>
    </source>
</evidence>
<feature type="non-terminal residue" evidence="5">
    <location>
        <position position="1523"/>
    </location>
</feature>
<feature type="compositionally biased region" description="Polar residues" evidence="3">
    <location>
        <begin position="1222"/>
        <end position="1234"/>
    </location>
</feature>
<feature type="compositionally biased region" description="Polar residues" evidence="3">
    <location>
        <begin position="1365"/>
        <end position="1375"/>
    </location>
</feature>
<feature type="region of interest" description="Disordered" evidence="3">
    <location>
        <begin position="900"/>
        <end position="920"/>
    </location>
</feature>
<evidence type="ECO:0000313" key="5">
    <source>
        <dbReference type="EMBL" id="RUS73183.1"/>
    </source>
</evidence>
<dbReference type="Pfam" id="PF03915">
    <property type="entry name" value="AIP3"/>
    <property type="match status" value="2"/>
</dbReference>
<evidence type="ECO:0000256" key="2">
    <source>
        <dbReference type="SAM" id="Coils"/>
    </source>
</evidence>
<dbReference type="PANTHER" id="PTHR22741">
    <property type="entry name" value="P140CAP/SNIP-RELATED"/>
    <property type="match status" value="1"/>
</dbReference>
<feature type="compositionally biased region" description="Basic and acidic residues" evidence="3">
    <location>
        <begin position="511"/>
        <end position="522"/>
    </location>
</feature>
<feature type="compositionally biased region" description="Low complexity" evidence="3">
    <location>
        <begin position="902"/>
        <end position="920"/>
    </location>
</feature>
<feature type="compositionally biased region" description="Polar residues" evidence="3">
    <location>
        <begin position="935"/>
        <end position="948"/>
    </location>
</feature>
<feature type="compositionally biased region" description="Basic and acidic residues" evidence="3">
    <location>
        <begin position="237"/>
        <end position="247"/>
    </location>
</feature>
<dbReference type="STRING" id="188477.A0A3S1B255"/>
<feature type="compositionally biased region" description="Low complexity" evidence="3">
    <location>
        <begin position="1123"/>
        <end position="1133"/>
    </location>
</feature>
<feature type="compositionally biased region" description="Basic and acidic residues" evidence="3">
    <location>
        <begin position="809"/>
        <end position="821"/>
    </location>
</feature>
<feature type="compositionally biased region" description="Low complexity" evidence="3">
    <location>
        <begin position="1294"/>
        <end position="1307"/>
    </location>
</feature>
<organism evidence="5 6">
    <name type="scientific">Elysia chlorotica</name>
    <name type="common">Eastern emerald elysia</name>
    <name type="synonym">Sea slug</name>
    <dbReference type="NCBI Taxonomy" id="188477"/>
    <lineage>
        <taxon>Eukaryota</taxon>
        <taxon>Metazoa</taxon>
        <taxon>Spiralia</taxon>
        <taxon>Lophotrochozoa</taxon>
        <taxon>Mollusca</taxon>
        <taxon>Gastropoda</taxon>
        <taxon>Heterobranchia</taxon>
        <taxon>Euthyneura</taxon>
        <taxon>Panpulmonata</taxon>
        <taxon>Sacoglossa</taxon>
        <taxon>Placobranchoidea</taxon>
        <taxon>Plakobranchidae</taxon>
        <taxon>Elysia</taxon>
    </lineage>
</organism>
<feature type="compositionally biased region" description="Polar residues" evidence="3">
    <location>
        <begin position="851"/>
        <end position="873"/>
    </location>
</feature>